<dbReference type="AlphaFoldDB" id="A0A6J6GCH2"/>
<gene>
    <name evidence="1" type="ORF">UFOPK1778_01134</name>
</gene>
<accession>A0A6J6GCH2</accession>
<reference evidence="1" key="1">
    <citation type="submission" date="2020-05" db="EMBL/GenBank/DDBJ databases">
        <authorList>
            <person name="Chiriac C."/>
            <person name="Salcher M."/>
            <person name="Ghai R."/>
            <person name="Kavagutti S V."/>
        </authorList>
    </citation>
    <scope>NUCLEOTIDE SEQUENCE</scope>
</reference>
<dbReference type="Gene3D" id="3.40.50.300">
    <property type="entry name" value="P-loop containing nucleotide triphosphate hydrolases"/>
    <property type="match status" value="1"/>
</dbReference>
<sequence length="196" mass="21268">MSNLISTPIAPKLRLLPVGPGSEELVRLLGGQSSEIEACDAALFLISAQHGASSDDQKSWELARELYVPSIVVITDLVGADLDFDDMSAIAGKQFDPLVTPFLVLHSDDGSPAALIDLDTLQIREIQTENLIVRDSDSEHKVLVFEFRKEFLEAIEAAGDGAFEQGLLYPSLPYIPETGLGLNEIAQYLNLLPMSS</sequence>
<dbReference type="SUPFAM" id="SSF52540">
    <property type="entry name" value="P-loop containing nucleoside triphosphate hydrolases"/>
    <property type="match status" value="1"/>
</dbReference>
<dbReference type="InterPro" id="IPR027417">
    <property type="entry name" value="P-loop_NTPase"/>
</dbReference>
<name>A0A6J6GCH2_9ZZZZ</name>
<protein>
    <submittedName>
        <fullName evidence="1">Unannotated protein</fullName>
    </submittedName>
</protein>
<evidence type="ECO:0000313" key="1">
    <source>
        <dbReference type="EMBL" id="CAB4598827.1"/>
    </source>
</evidence>
<organism evidence="1">
    <name type="scientific">freshwater metagenome</name>
    <dbReference type="NCBI Taxonomy" id="449393"/>
    <lineage>
        <taxon>unclassified sequences</taxon>
        <taxon>metagenomes</taxon>
        <taxon>ecological metagenomes</taxon>
    </lineage>
</organism>
<proteinExistence type="predicted"/>
<dbReference type="EMBL" id="CAEZUD010000082">
    <property type="protein sequence ID" value="CAB4598827.1"/>
    <property type="molecule type" value="Genomic_DNA"/>
</dbReference>